<dbReference type="AlphaFoldDB" id="A0ABD6APE3"/>
<feature type="domain" description="PBP" evidence="1">
    <location>
        <begin position="39"/>
        <end position="257"/>
    </location>
</feature>
<gene>
    <name evidence="2" type="ORF">ACFQMF_15775</name>
</gene>
<dbReference type="SUPFAM" id="SSF53850">
    <property type="entry name" value="Periplasmic binding protein-like II"/>
    <property type="match status" value="1"/>
</dbReference>
<dbReference type="PROSITE" id="PS51257">
    <property type="entry name" value="PROKAR_LIPOPROTEIN"/>
    <property type="match status" value="1"/>
</dbReference>
<dbReference type="EMBL" id="JBHTBL010000028">
    <property type="protein sequence ID" value="MFC7326017.1"/>
    <property type="molecule type" value="Genomic_DNA"/>
</dbReference>
<evidence type="ECO:0000313" key="3">
    <source>
        <dbReference type="Proteomes" id="UP001596545"/>
    </source>
</evidence>
<reference evidence="2 3" key="1">
    <citation type="journal article" date="2019" name="Int. J. Syst. Evol. Microbiol.">
        <title>The Global Catalogue of Microorganisms (GCM) 10K type strain sequencing project: providing services to taxonomists for standard genome sequencing and annotation.</title>
        <authorList>
            <consortium name="The Broad Institute Genomics Platform"/>
            <consortium name="The Broad Institute Genome Sequencing Center for Infectious Disease"/>
            <person name="Wu L."/>
            <person name="Ma J."/>
        </authorList>
    </citation>
    <scope>NUCLEOTIDE SEQUENCE [LARGE SCALE GENOMIC DNA]</scope>
    <source>
        <strain evidence="2 3">CGMCC 1.12554</strain>
    </source>
</reference>
<proteinExistence type="predicted"/>
<keyword evidence="3" id="KW-1185">Reference proteome</keyword>
<dbReference type="PANTHER" id="PTHR37945">
    <property type="entry name" value="EXTRACELLULAR TUNGSTATE BINDING PROTEIN"/>
    <property type="match status" value="1"/>
</dbReference>
<dbReference type="Proteomes" id="UP001596545">
    <property type="component" value="Unassembled WGS sequence"/>
</dbReference>
<dbReference type="InterPro" id="IPR024370">
    <property type="entry name" value="PBP_domain"/>
</dbReference>
<dbReference type="PANTHER" id="PTHR37945:SF1">
    <property type="entry name" value="EXTRACELLULAR TUNGSTATE BINDING PROTEIN"/>
    <property type="match status" value="1"/>
</dbReference>
<name>A0ABD6APE3_9EURY</name>
<dbReference type="Gene3D" id="3.40.190.10">
    <property type="entry name" value="Periplasmic binding protein-like II"/>
    <property type="match status" value="2"/>
</dbReference>
<evidence type="ECO:0000259" key="1">
    <source>
        <dbReference type="Pfam" id="PF12849"/>
    </source>
</evidence>
<accession>A0ABD6APE3</accession>
<dbReference type="InterPro" id="IPR052738">
    <property type="entry name" value="ABC-Tungstate_binding"/>
</dbReference>
<protein>
    <submittedName>
        <fullName evidence="2">Substrate-binding domain-containing protein</fullName>
    </submittedName>
</protein>
<evidence type="ECO:0000313" key="2">
    <source>
        <dbReference type="EMBL" id="MFC7326017.1"/>
    </source>
</evidence>
<dbReference type="Pfam" id="PF12849">
    <property type="entry name" value="PBP_like_2"/>
    <property type="match status" value="1"/>
</dbReference>
<organism evidence="2 3">
    <name type="scientific">Halorubrum rutilum</name>
    <dbReference type="NCBI Taxonomy" id="1364933"/>
    <lineage>
        <taxon>Archaea</taxon>
        <taxon>Methanobacteriati</taxon>
        <taxon>Methanobacteriota</taxon>
        <taxon>Stenosarchaea group</taxon>
        <taxon>Halobacteria</taxon>
        <taxon>Halobacteriales</taxon>
        <taxon>Haloferacaceae</taxon>
        <taxon>Halorubrum</taxon>
    </lineage>
</organism>
<dbReference type="RefSeq" id="WP_256409814.1">
    <property type="nucleotide sequence ID" value="NZ_JANHDN010000006.1"/>
</dbReference>
<sequence length="300" mass="32201">MDRRRYIQLFGGGGTLSLTGCVGSVSSPSGESLPEAPLTLATTTTTYDSGLIDALLPGFEEQFGTTVEPIVQGTGGALRTAENGDCDLVFVHARQLEDTFLREGHGINRRSVMMNDFLVVGPAEDPANIAGNGPIEAFEAIANSEATFLSRGDRSGTHLRERQLWNEAGIDPEGTWYSETGQGMGSTLIMAGQTGAYTLTERGTFLNVAKDTLVPHVSYGIEDPPLLLRNEYGIIPVNPARHDTEYALAMAFVGYVTGPGQNVIDGYRIANERVFRPFGPSHTPGFEQYVPSGWQAPGAQ</sequence>
<comment type="caution">
    <text evidence="2">The sequence shown here is derived from an EMBL/GenBank/DDBJ whole genome shotgun (WGS) entry which is preliminary data.</text>
</comment>